<evidence type="ECO:0000313" key="5">
    <source>
        <dbReference type="EMBL" id="GEJ56344.1"/>
    </source>
</evidence>
<sequence length="495" mass="52834">MPTAKTLLCACEDVTRAEVRRAFQAGHRDLESVKRYTGFGTGPCQGKSCLALVAQELLRLGATPAEVAPFTIRPPCDPVALSALAGLDPASLPLGGGRGEPAPRPPEQLPRPSAALPARADVVVVGGGIMGLALASELARRGVTDVLVLERGYLNAGASGRNGGGVRAQWTTPTLIRLAKRSLELCRRFAVELGVNVWMRRGGYLFLAPGPAQVGWLERTLPVHEANGLRTRLVTPDEACEVVPQLDRRRFLAASWNPDDAVVFPWPFLWGYAARAQALGAQVATFTRVTGFERQGARLTAVVTDRGRVACETVVNAAGAWSKEVAALCGVALPNRPTRHEILVTEAMTPWLGPLVSVLGNGLYFSQSQRGELVGGMGDPEEPEGLELGTSLRFLARFARAITACAPATGHLRVVRQWAGCYDVTPDNNPILGAAGFENFLQLSGFVGHGFMMAPAVAELMAGWMAGGPPDEIFTRFTVDRFARGALAREEFIIG</sequence>
<dbReference type="AlphaFoldDB" id="A0A7I9VIW1"/>
<dbReference type="InterPro" id="IPR041854">
    <property type="entry name" value="BFD-like_2Fe2S-bd_dom_sf"/>
</dbReference>
<protein>
    <submittedName>
        <fullName evidence="5">FAD-dependent oxidoreductase</fullName>
    </submittedName>
</protein>
<feature type="domain" description="SoxA A3" evidence="4">
    <location>
        <begin position="5"/>
        <end position="86"/>
    </location>
</feature>
<name>A0A7I9VIW1_9BACT</name>
<dbReference type="CDD" id="cd19946">
    <property type="entry name" value="GlpA-like_Fer2_BFD-like"/>
    <property type="match status" value="1"/>
</dbReference>
<dbReference type="SUPFAM" id="SSF51905">
    <property type="entry name" value="FAD/NAD(P)-binding domain"/>
    <property type="match status" value="1"/>
</dbReference>
<reference evidence="6" key="1">
    <citation type="journal article" date="2020" name="Appl. Environ. Microbiol.">
        <title>Diazotrophic Anaeromyxobacter Isolates from Soils.</title>
        <authorList>
            <person name="Masuda Y."/>
            <person name="Yamanaka H."/>
            <person name="Xu Z.X."/>
            <person name="Shiratori Y."/>
            <person name="Aono T."/>
            <person name="Amachi S."/>
            <person name="Senoo K."/>
            <person name="Itoh H."/>
        </authorList>
    </citation>
    <scope>NUCLEOTIDE SEQUENCE [LARGE SCALE GENOMIC DNA]</scope>
    <source>
        <strain evidence="6">R267</strain>
    </source>
</reference>
<proteinExistence type="predicted"/>
<dbReference type="Gene3D" id="3.30.9.10">
    <property type="entry name" value="D-Amino Acid Oxidase, subunit A, domain 2"/>
    <property type="match status" value="1"/>
</dbReference>
<feature type="domain" description="FAD dependent oxidoreductase" evidence="3">
    <location>
        <begin position="121"/>
        <end position="463"/>
    </location>
</feature>
<dbReference type="PANTHER" id="PTHR13847:SF287">
    <property type="entry name" value="FAD-DEPENDENT OXIDOREDUCTASE DOMAIN-CONTAINING PROTEIN 1"/>
    <property type="match status" value="1"/>
</dbReference>
<dbReference type="PANTHER" id="PTHR13847">
    <property type="entry name" value="SARCOSINE DEHYDROGENASE-RELATED"/>
    <property type="match status" value="1"/>
</dbReference>
<dbReference type="RefSeq" id="WP_176063729.1">
    <property type="nucleotide sequence ID" value="NZ_BJTG01000002.1"/>
</dbReference>
<evidence type="ECO:0000256" key="1">
    <source>
        <dbReference type="ARBA" id="ARBA00023002"/>
    </source>
</evidence>
<dbReference type="Pfam" id="PF01266">
    <property type="entry name" value="DAO"/>
    <property type="match status" value="1"/>
</dbReference>
<dbReference type="InterPro" id="IPR006076">
    <property type="entry name" value="FAD-dep_OxRdtase"/>
</dbReference>
<evidence type="ECO:0000313" key="6">
    <source>
        <dbReference type="Proteomes" id="UP000503640"/>
    </source>
</evidence>
<dbReference type="Gene3D" id="1.10.10.1100">
    <property type="entry name" value="BFD-like [2Fe-2S]-binding domain"/>
    <property type="match status" value="1"/>
</dbReference>
<evidence type="ECO:0000256" key="2">
    <source>
        <dbReference type="SAM" id="MobiDB-lite"/>
    </source>
</evidence>
<dbReference type="EMBL" id="BJTG01000002">
    <property type="protein sequence ID" value="GEJ56344.1"/>
    <property type="molecule type" value="Genomic_DNA"/>
</dbReference>
<accession>A0A7I9VIW1</accession>
<feature type="region of interest" description="Disordered" evidence="2">
    <location>
        <begin position="92"/>
        <end position="113"/>
    </location>
</feature>
<dbReference type="SUPFAM" id="SSF54373">
    <property type="entry name" value="FAD-linked reductases, C-terminal domain"/>
    <property type="match status" value="1"/>
</dbReference>
<dbReference type="InterPro" id="IPR041117">
    <property type="entry name" value="SoxA_A3"/>
</dbReference>
<dbReference type="Pfam" id="PF17806">
    <property type="entry name" value="SO_alpha_A3"/>
    <property type="match status" value="1"/>
</dbReference>
<keyword evidence="1" id="KW-0560">Oxidoreductase</keyword>
<organism evidence="5 6">
    <name type="scientific">Anaeromyxobacter diazotrophicus</name>
    <dbReference type="NCBI Taxonomy" id="2590199"/>
    <lineage>
        <taxon>Bacteria</taxon>
        <taxon>Pseudomonadati</taxon>
        <taxon>Myxococcota</taxon>
        <taxon>Myxococcia</taxon>
        <taxon>Myxococcales</taxon>
        <taxon>Cystobacterineae</taxon>
        <taxon>Anaeromyxobacteraceae</taxon>
        <taxon>Anaeromyxobacter</taxon>
    </lineage>
</organism>
<evidence type="ECO:0000259" key="3">
    <source>
        <dbReference type="Pfam" id="PF01266"/>
    </source>
</evidence>
<keyword evidence="6" id="KW-1185">Reference proteome</keyword>
<dbReference type="GO" id="GO:0016491">
    <property type="term" value="F:oxidoreductase activity"/>
    <property type="evidence" value="ECO:0007669"/>
    <property type="project" value="UniProtKB-KW"/>
</dbReference>
<gene>
    <name evidence="5" type="ORF">AMYX_10850</name>
</gene>
<dbReference type="GO" id="GO:0005737">
    <property type="term" value="C:cytoplasm"/>
    <property type="evidence" value="ECO:0007669"/>
    <property type="project" value="TreeGrafter"/>
</dbReference>
<comment type="caution">
    <text evidence="5">The sequence shown here is derived from an EMBL/GenBank/DDBJ whole genome shotgun (WGS) entry which is preliminary data.</text>
</comment>
<dbReference type="Gene3D" id="3.50.50.60">
    <property type="entry name" value="FAD/NAD(P)-binding domain"/>
    <property type="match status" value="1"/>
</dbReference>
<dbReference type="Proteomes" id="UP000503640">
    <property type="component" value="Unassembled WGS sequence"/>
</dbReference>
<evidence type="ECO:0000259" key="4">
    <source>
        <dbReference type="Pfam" id="PF17806"/>
    </source>
</evidence>
<dbReference type="InterPro" id="IPR036188">
    <property type="entry name" value="FAD/NAD-bd_sf"/>
</dbReference>